<dbReference type="STRING" id="6198.A0A074ZG23"/>
<dbReference type="InterPro" id="IPR010736">
    <property type="entry name" value="SHIPPO-rpt"/>
</dbReference>
<dbReference type="PANTHER" id="PTHR21580">
    <property type="entry name" value="SHIPPO-1-RELATED"/>
    <property type="match status" value="1"/>
</dbReference>
<dbReference type="RefSeq" id="XP_009171624.1">
    <property type="nucleotide sequence ID" value="XM_009173360.1"/>
</dbReference>
<organism evidence="2 3">
    <name type="scientific">Opisthorchis viverrini</name>
    <name type="common">Southeast Asian liver fluke</name>
    <dbReference type="NCBI Taxonomy" id="6198"/>
    <lineage>
        <taxon>Eukaryota</taxon>
        <taxon>Metazoa</taxon>
        <taxon>Spiralia</taxon>
        <taxon>Lophotrochozoa</taxon>
        <taxon>Platyhelminthes</taxon>
        <taxon>Trematoda</taxon>
        <taxon>Digenea</taxon>
        <taxon>Opisthorchiida</taxon>
        <taxon>Opisthorchiata</taxon>
        <taxon>Opisthorchiidae</taxon>
        <taxon>Opisthorchis</taxon>
    </lineage>
</organism>
<reference evidence="2 3" key="1">
    <citation type="submission" date="2013-11" db="EMBL/GenBank/DDBJ databases">
        <title>Opisthorchis viverrini - life in the bile duct.</title>
        <authorList>
            <person name="Young N.D."/>
            <person name="Nagarajan N."/>
            <person name="Lin S.J."/>
            <person name="Korhonen P.K."/>
            <person name="Jex A.R."/>
            <person name="Hall R.S."/>
            <person name="Safavi-Hemami H."/>
            <person name="Kaewkong W."/>
            <person name="Bertrand D."/>
            <person name="Gao S."/>
            <person name="Seet Q."/>
            <person name="Wongkham S."/>
            <person name="Teh B.T."/>
            <person name="Wongkham C."/>
            <person name="Intapan P.M."/>
            <person name="Maleewong W."/>
            <person name="Yang X."/>
            <person name="Hu M."/>
            <person name="Wang Z."/>
            <person name="Hofmann A."/>
            <person name="Sternberg P.W."/>
            <person name="Tan P."/>
            <person name="Wang J."/>
            <person name="Gasser R.B."/>
        </authorList>
    </citation>
    <scope>NUCLEOTIDE SEQUENCE [LARGE SCALE GENOMIC DNA]</scope>
</reference>
<dbReference type="Proteomes" id="UP000054324">
    <property type="component" value="Unassembled WGS sequence"/>
</dbReference>
<gene>
    <name evidence="2" type="ORF">T265_07755</name>
</gene>
<dbReference type="AlphaFoldDB" id="A0A074ZG23"/>
<dbReference type="EMBL" id="KL596803">
    <property type="protein sequence ID" value="KER24607.1"/>
    <property type="molecule type" value="Genomic_DNA"/>
</dbReference>
<feature type="region of interest" description="Disordered" evidence="1">
    <location>
        <begin position="581"/>
        <end position="604"/>
    </location>
</feature>
<evidence type="ECO:0008006" key="4">
    <source>
        <dbReference type="Google" id="ProtNLM"/>
    </source>
</evidence>
<dbReference type="Pfam" id="PF07004">
    <property type="entry name" value="SHIPPO-rpt"/>
    <property type="match status" value="2"/>
</dbReference>
<dbReference type="CTD" id="20321934"/>
<protein>
    <recommendedName>
        <fullName evidence="4">Sperm-tail PG-rich repeat protein</fullName>
    </recommendedName>
</protein>
<sequence>MYDRAARNFTFQLKTGTSSNVGPGSYDPIISKCHEYYIGYAPFNSLAECKRELTSTDAVAYPAPWDYKPEQSQCDIKGGSSVRNRDVRFPPLKPFGPGPNAYNITSKWGSKYPGPCGLAIPDTMLQTPEEIEAVERAQALCNRINVIRFRDVPSIPSGSNANGYQEGPDGRLQPRTGIYRENIHGKSFSDPTPAANCLRYHGCGWSKSTSQRPPLFKPTHDVGPAQYEPYPDFWEKLIKQARERDAVNLQNPLKVPRFVEKVMREVKRLDFPAPNAYELPDVIKANTAQRSFRGVPLHGAPFNVEAERFDNPPDDTPGPDTYSIQQKWGATPSKAPFNSTAIRFKTKFEGSPAPNSYEPSNSFIDEMKRRNGQKLLLKQSVPFGSTARRITTVLPEQLGGSKLTPKETEGVPNAAQNQDAFDREPKRDWAKVPNLGVGSRVYNLVQSDVPGPGTYELAESFDVTQSKCCRRSPLTLEGKERQGMFLSTADRFDKQSFFAPKDPSMPGPADFCLPSSLNENTGKFVYRAERFKEKATTPMPGPADYGIAPAVESCLRLDTFNVTLPGKVAVAPQALRRSFPSVHMDTGLPGSPGKLRSLEILRSS</sequence>
<dbReference type="InterPro" id="IPR051291">
    <property type="entry name" value="CIMAP"/>
</dbReference>
<evidence type="ECO:0000256" key="1">
    <source>
        <dbReference type="SAM" id="MobiDB-lite"/>
    </source>
</evidence>
<keyword evidence="3" id="KW-1185">Reference proteome</keyword>
<name>A0A074ZG23_OPIVI</name>
<evidence type="ECO:0000313" key="2">
    <source>
        <dbReference type="EMBL" id="KER24607.1"/>
    </source>
</evidence>
<dbReference type="PANTHER" id="PTHR21580:SF60">
    <property type="entry name" value="SPERM-TAIL PG-RICH REPEAT-CONTAINING PROTEIN 2"/>
    <property type="match status" value="1"/>
</dbReference>
<dbReference type="GeneID" id="20321934"/>
<evidence type="ECO:0000313" key="3">
    <source>
        <dbReference type="Proteomes" id="UP000054324"/>
    </source>
</evidence>
<accession>A0A074ZG23</accession>
<dbReference type="OrthoDB" id="406368at2759"/>
<dbReference type="KEGG" id="ovi:T265_07755"/>
<proteinExistence type="predicted"/>